<dbReference type="OrthoDB" id="176710at2"/>
<keyword evidence="2" id="KW-0813">Transport</keyword>
<dbReference type="GO" id="GO:0015679">
    <property type="term" value="P:plasma membrane copper ion transport"/>
    <property type="evidence" value="ECO:0007669"/>
    <property type="project" value="TreeGrafter"/>
</dbReference>
<sequence length="473" mass="49852">MNIRILATSIVTALIVAGLAWGVLRADPPAAAVAAIDDPHAGHDHGSEKAAAPHPGEEVDSLFEDEDHETHAGEVDPHAGHDHGDPGEEEFCPEHRVFEAEDALCQGGRIGELLPGQGMKVRLAAADAAARAGVTLSRVQTLFPGEGSAIPGRVAFNRGRLARITPLASGVVRRVRVRTGAPVARGEIVAEIAMPEIAALKSQFLAARAREAQTEATYRQEELLLQRGITSRRAFQEAEAEQRAARSASGQFRQQLLNFGLSPADLLQLVDGGDGSAVVPLRAPFAGTIVEMNTAVGEAVAPGTPLFTLADLDLLWVELSLSESQISQAEVGIEVQARFKGLPGEIFSGRIFQVGAAVDERTRSLKALAEVANPGHRLKVGMFGKVALLADDQAQSLALPVDALQSIDGLPFVFVQLEPDLFELRRVTAGAQAEGMVAILAGLSPGEEVVSSQGFALKSEVLKARLGASCADH</sequence>
<dbReference type="Proteomes" id="UP000057158">
    <property type="component" value="Chromosome"/>
</dbReference>
<dbReference type="KEGG" id="des:DSOUD_2900"/>
<dbReference type="InterPro" id="IPR058792">
    <property type="entry name" value="Beta-barrel_RND_2"/>
</dbReference>
<dbReference type="InterPro" id="IPR051909">
    <property type="entry name" value="MFP_Cation_Efflux"/>
</dbReference>
<comment type="similarity">
    <text evidence="1">Belongs to the membrane fusion protein (MFP) (TC 8.A.1) family.</text>
</comment>
<protein>
    <submittedName>
        <fullName evidence="7">RND family efflux transporter, MFP subunit</fullName>
    </submittedName>
</protein>
<dbReference type="PANTHER" id="PTHR30097:SF15">
    <property type="entry name" value="CATION EFFLUX SYSTEM PROTEIN CUSB"/>
    <property type="match status" value="1"/>
</dbReference>
<dbReference type="RefSeq" id="WP_053551628.1">
    <property type="nucleotide sequence ID" value="NZ_CP010802.1"/>
</dbReference>
<feature type="domain" description="CzcB-like barrel-sandwich hybrid" evidence="5">
    <location>
        <begin position="160"/>
        <end position="311"/>
    </location>
</feature>
<reference evidence="7 8" key="1">
    <citation type="submission" date="2015-07" db="EMBL/GenBank/DDBJ databases">
        <title>Isolation and Genomic Characterization of a Novel Halophilic Metal-Reducing Deltaproteobacterium from the Deep Subsurface.</title>
        <authorList>
            <person name="Badalamenti J.P."/>
            <person name="Summers Z.M."/>
            <person name="Gralnick J.A."/>
            <person name="Bond D.R."/>
        </authorList>
    </citation>
    <scope>NUCLEOTIDE SEQUENCE [LARGE SCALE GENOMIC DNA]</scope>
    <source>
        <strain evidence="7 8">WTL</strain>
    </source>
</reference>
<dbReference type="Pfam" id="PF25954">
    <property type="entry name" value="Beta-barrel_RND_2"/>
    <property type="match status" value="1"/>
</dbReference>
<feature type="compositionally biased region" description="Basic and acidic residues" evidence="3">
    <location>
        <begin position="68"/>
        <end position="90"/>
    </location>
</feature>
<dbReference type="PATRIC" id="fig|1603606.3.peg.3126"/>
<dbReference type="FunFam" id="2.40.30.170:FF:000010">
    <property type="entry name" value="Efflux RND transporter periplasmic adaptor subunit"/>
    <property type="match status" value="1"/>
</dbReference>
<dbReference type="InterPro" id="IPR058647">
    <property type="entry name" value="BSH_CzcB-like"/>
</dbReference>
<evidence type="ECO:0000256" key="1">
    <source>
        <dbReference type="ARBA" id="ARBA00009477"/>
    </source>
</evidence>
<name>A0A0M4DBB3_9BACT</name>
<evidence type="ECO:0000259" key="4">
    <source>
        <dbReference type="Pfam" id="PF25954"/>
    </source>
</evidence>
<dbReference type="GO" id="GO:0030288">
    <property type="term" value="C:outer membrane-bounded periplasmic space"/>
    <property type="evidence" value="ECO:0007669"/>
    <property type="project" value="TreeGrafter"/>
</dbReference>
<dbReference type="InterPro" id="IPR058649">
    <property type="entry name" value="CzcB_C"/>
</dbReference>
<evidence type="ECO:0000259" key="5">
    <source>
        <dbReference type="Pfam" id="PF25973"/>
    </source>
</evidence>
<dbReference type="EMBL" id="CP010802">
    <property type="protein sequence ID" value="ALC17630.1"/>
    <property type="molecule type" value="Genomic_DNA"/>
</dbReference>
<accession>A0A0M4DBB3</accession>
<keyword evidence="8" id="KW-1185">Reference proteome</keyword>
<dbReference type="PANTHER" id="PTHR30097">
    <property type="entry name" value="CATION EFFLUX SYSTEM PROTEIN CUSB"/>
    <property type="match status" value="1"/>
</dbReference>
<evidence type="ECO:0000256" key="2">
    <source>
        <dbReference type="ARBA" id="ARBA00022448"/>
    </source>
</evidence>
<feature type="domain" description="CusB-like beta-barrel" evidence="4">
    <location>
        <begin position="315"/>
        <end position="389"/>
    </location>
</feature>
<evidence type="ECO:0000256" key="3">
    <source>
        <dbReference type="SAM" id="MobiDB-lite"/>
    </source>
</evidence>
<evidence type="ECO:0000259" key="6">
    <source>
        <dbReference type="Pfam" id="PF25975"/>
    </source>
</evidence>
<feature type="compositionally biased region" description="Acidic residues" evidence="3">
    <location>
        <begin position="58"/>
        <end position="67"/>
    </location>
</feature>
<dbReference type="GO" id="GO:0016020">
    <property type="term" value="C:membrane"/>
    <property type="evidence" value="ECO:0007669"/>
    <property type="project" value="InterPro"/>
</dbReference>
<feature type="compositionally biased region" description="Basic and acidic residues" evidence="3">
    <location>
        <begin position="37"/>
        <end position="48"/>
    </location>
</feature>
<proteinExistence type="inferred from homology"/>
<dbReference type="STRING" id="1603606.DSOUD_2900"/>
<feature type="domain" description="CzcB-like C-terminal circularly permuted SH3-like" evidence="6">
    <location>
        <begin position="398"/>
        <end position="458"/>
    </location>
</feature>
<gene>
    <name evidence="7" type="ORF">DSOUD_2900</name>
</gene>
<dbReference type="GO" id="GO:0022857">
    <property type="term" value="F:transmembrane transporter activity"/>
    <property type="evidence" value="ECO:0007669"/>
    <property type="project" value="InterPro"/>
</dbReference>
<evidence type="ECO:0000313" key="7">
    <source>
        <dbReference type="EMBL" id="ALC17630.1"/>
    </source>
</evidence>
<dbReference type="Pfam" id="PF25973">
    <property type="entry name" value="BSH_CzcB"/>
    <property type="match status" value="1"/>
</dbReference>
<dbReference type="SUPFAM" id="SSF111369">
    <property type="entry name" value="HlyD-like secretion proteins"/>
    <property type="match status" value="1"/>
</dbReference>
<dbReference type="GO" id="GO:0046914">
    <property type="term" value="F:transition metal ion binding"/>
    <property type="evidence" value="ECO:0007669"/>
    <property type="project" value="TreeGrafter"/>
</dbReference>
<dbReference type="AlphaFoldDB" id="A0A0M4DBB3"/>
<dbReference type="Pfam" id="PF25975">
    <property type="entry name" value="CzcB_C"/>
    <property type="match status" value="1"/>
</dbReference>
<feature type="region of interest" description="Disordered" evidence="3">
    <location>
        <begin position="37"/>
        <end position="90"/>
    </location>
</feature>
<organism evidence="7 8">
    <name type="scientific">Desulfuromonas soudanensis</name>
    <dbReference type="NCBI Taxonomy" id="1603606"/>
    <lineage>
        <taxon>Bacteria</taxon>
        <taxon>Pseudomonadati</taxon>
        <taxon>Thermodesulfobacteriota</taxon>
        <taxon>Desulfuromonadia</taxon>
        <taxon>Desulfuromonadales</taxon>
        <taxon>Desulfuromonadaceae</taxon>
        <taxon>Desulfuromonas</taxon>
    </lineage>
</organism>
<dbReference type="Gene3D" id="2.40.30.170">
    <property type="match status" value="1"/>
</dbReference>
<dbReference type="NCBIfam" id="TIGR01730">
    <property type="entry name" value="RND_mfp"/>
    <property type="match status" value="1"/>
</dbReference>
<dbReference type="GO" id="GO:0060003">
    <property type="term" value="P:copper ion export"/>
    <property type="evidence" value="ECO:0007669"/>
    <property type="project" value="TreeGrafter"/>
</dbReference>
<dbReference type="InterPro" id="IPR006143">
    <property type="entry name" value="RND_pump_MFP"/>
</dbReference>
<evidence type="ECO:0000313" key="8">
    <source>
        <dbReference type="Proteomes" id="UP000057158"/>
    </source>
</evidence>
<dbReference type="Gene3D" id="2.40.420.20">
    <property type="match status" value="1"/>
</dbReference>